<evidence type="ECO:0000313" key="4">
    <source>
        <dbReference type="Proteomes" id="UP000015103"/>
    </source>
</evidence>
<evidence type="ECO:0000313" key="3">
    <source>
        <dbReference type="EnsemblMetazoa" id="RPRC012825-PA"/>
    </source>
</evidence>
<proteinExistence type="predicted"/>
<dbReference type="InterPro" id="IPR044822">
    <property type="entry name" value="Myb_DNA-bind_4"/>
</dbReference>
<dbReference type="HOGENOM" id="CLU_988018_0_0_1"/>
<dbReference type="RefSeq" id="XP_073980801.1">
    <property type="nucleotide sequence ID" value="XM_074124700.1"/>
</dbReference>
<accession>T1I953</accession>
<keyword evidence="4" id="KW-1185">Reference proteome</keyword>
<dbReference type="Pfam" id="PF13837">
    <property type="entry name" value="Myb_DNA-bind_4"/>
    <property type="match status" value="1"/>
</dbReference>
<dbReference type="Proteomes" id="UP000015103">
    <property type="component" value="Unassembled WGS sequence"/>
</dbReference>
<dbReference type="EnsemblMetazoa" id="RPRC012825-RA">
    <property type="protein sequence ID" value="RPRC012825-PA"/>
    <property type="gene ID" value="RPRC012825"/>
</dbReference>
<feature type="domain" description="Myb/SANT-like DNA-binding" evidence="2">
    <location>
        <begin position="55"/>
        <end position="147"/>
    </location>
</feature>
<evidence type="ECO:0000256" key="1">
    <source>
        <dbReference type="SAM" id="MobiDB-lite"/>
    </source>
</evidence>
<dbReference type="Gene3D" id="1.10.10.60">
    <property type="entry name" value="Homeodomain-like"/>
    <property type="match status" value="1"/>
</dbReference>
<organism evidence="3 4">
    <name type="scientific">Rhodnius prolixus</name>
    <name type="common">Triatomid bug</name>
    <dbReference type="NCBI Taxonomy" id="13249"/>
    <lineage>
        <taxon>Eukaryota</taxon>
        <taxon>Metazoa</taxon>
        <taxon>Ecdysozoa</taxon>
        <taxon>Arthropoda</taxon>
        <taxon>Hexapoda</taxon>
        <taxon>Insecta</taxon>
        <taxon>Pterygota</taxon>
        <taxon>Neoptera</taxon>
        <taxon>Paraneoptera</taxon>
        <taxon>Hemiptera</taxon>
        <taxon>Heteroptera</taxon>
        <taxon>Panheteroptera</taxon>
        <taxon>Cimicomorpha</taxon>
        <taxon>Reduviidae</taxon>
        <taxon>Triatominae</taxon>
        <taxon>Rhodnius</taxon>
    </lineage>
</organism>
<dbReference type="GeneID" id="141452497"/>
<dbReference type="EMBL" id="ACPB03021412">
    <property type="status" value="NOT_ANNOTATED_CDS"/>
    <property type="molecule type" value="Genomic_DNA"/>
</dbReference>
<dbReference type="InParanoid" id="T1I953"/>
<dbReference type="AlphaFoldDB" id="T1I953"/>
<evidence type="ECO:0000259" key="2">
    <source>
        <dbReference type="Pfam" id="PF13837"/>
    </source>
</evidence>
<protein>
    <recommendedName>
        <fullName evidence="2">Myb/SANT-like DNA-binding domain-containing protein</fullName>
    </recommendedName>
</protein>
<feature type="region of interest" description="Disordered" evidence="1">
    <location>
        <begin position="28"/>
        <end position="55"/>
    </location>
</feature>
<reference evidence="3" key="1">
    <citation type="submission" date="2015-05" db="UniProtKB">
        <authorList>
            <consortium name="EnsemblMetazoa"/>
        </authorList>
    </citation>
    <scope>IDENTIFICATION</scope>
</reference>
<name>T1I953_RHOPR</name>
<sequence length="282" mass="32115">MDKSEKIQMFVDDAENLIYICEGESPTSKLDEQNAESRKSEFIWTRKQQSDEDKKATQDLLDFLATERIAKALSEKKTHKAKVWEQVAAHLLSCGYKVAEDMKGASIKCHQKWRNLEKSYNSYINHSSDISKGPRKPPPHFERLHAILEKKNLVPAPAEVLLATGEVLPTEVMVPAELAGEAVTIGDEETLIVDGAGHEENIEVPCSSSGPGKRSSRQKAIELEILRTLRQFKQDEERRFQILYKMLKENIEEKRSLNYAFRQYLSTITNPNKKRKADSDPS</sequence>
<dbReference type="STRING" id="13249.T1I953"/>
<feature type="compositionally biased region" description="Basic and acidic residues" evidence="1">
    <location>
        <begin position="29"/>
        <end position="41"/>
    </location>
</feature>
<dbReference type="eggNOG" id="ENOG502SYDY">
    <property type="taxonomic scope" value="Eukaryota"/>
</dbReference>
<dbReference type="VEuPathDB" id="VectorBase:RPRC012825"/>